<dbReference type="PANTHER" id="PTHR13710">
    <property type="entry name" value="DNA HELICASE RECQ FAMILY MEMBER"/>
    <property type="match status" value="1"/>
</dbReference>
<feature type="domain" description="Helicase C-terminal" evidence="10">
    <location>
        <begin position="215"/>
        <end position="365"/>
    </location>
</feature>
<dbReference type="Proteomes" id="UP000448867">
    <property type="component" value="Unassembled WGS sequence"/>
</dbReference>
<dbReference type="OrthoDB" id="9763310at2"/>
<dbReference type="GO" id="GO:0005737">
    <property type="term" value="C:cytoplasm"/>
    <property type="evidence" value="ECO:0007669"/>
    <property type="project" value="TreeGrafter"/>
</dbReference>
<dbReference type="GO" id="GO:0030894">
    <property type="term" value="C:replisome"/>
    <property type="evidence" value="ECO:0007669"/>
    <property type="project" value="TreeGrafter"/>
</dbReference>
<dbReference type="Pfam" id="PF16124">
    <property type="entry name" value="RecQ_Zn_bind"/>
    <property type="match status" value="1"/>
</dbReference>
<organism evidence="11 12">
    <name type="scientific">Metabacillus lacus</name>
    <dbReference type="NCBI Taxonomy" id="1983721"/>
    <lineage>
        <taxon>Bacteria</taxon>
        <taxon>Bacillati</taxon>
        <taxon>Bacillota</taxon>
        <taxon>Bacilli</taxon>
        <taxon>Bacillales</taxon>
        <taxon>Bacillaceae</taxon>
        <taxon>Metabacillus</taxon>
    </lineage>
</organism>
<evidence type="ECO:0000313" key="11">
    <source>
        <dbReference type="EMBL" id="MRX71034.1"/>
    </source>
</evidence>
<dbReference type="Gene3D" id="3.40.50.300">
    <property type="entry name" value="P-loop containing nucleotide triphosphate hydrolases"/>
    <property type="match status" value="2"/>
</dbReference>
<keyword evidence="2 11" id="KW-0378">Hydrolase</keyword>
<dbReference type="GO" id="GO:0009378">
    <property type="term" value="F:four-way junction helicase activity"/>
    <property type="evidence" value="ECO:0007669"/>
    <property type="project" value="TreeGrafter"/>
</dbReference>
<reference evidence="11 12" key="1">
    <citation type="submission" date="2019-11" db="EMBL/GenBank/DDBJ databases">
        <title>Bacillus lacus genome.</title>
        <authorList>
            <person name="Allen C.J."/>
            <person name="Newman J.D."/>
        </authorList>
    </citation>
    <scope>NUCLEOTIDE SEQUENCE [LARGE SCALE GENOMIC DNA]</scope>
    <source>
        <strain evidence="11 12">KCTC 33946</strain>
    </source>
</reference>
<evidence type="ECO:0000256" key="2">
    <source>
        <dbReference type="ARBA" id="ARBA00022801"/>
    </source>
</evidence>
<sequence>MNLTPILKSRFGYESFRPGQEDILLDILSGRDTIALLPTGGGKSLCYQLPAYVGEGSVLIVSPLLSLMEDQVRQIKMRGEKRVIALNSFLNGFEKEKALNSLGDYRFIFSSPEALGNSSVLRALRQSNISLFVVDEAHCISQWGHDFRPDYSRLGSIRASLNSPVCLALTATATTEVIDDIKASLCLLNPSERLQSIDRPNIGISLEQHDSLKDKLNRLGELVQQLKGPGIIYCSSRQWTEKLSAALREQGIEKTAYYHGGMDNEQRILIQQQYIHGQLDVVCCTNAFGMGVNKENVRYVIHFHIPSQLESYMQEIGRAGRDGLPSIAIMLISKGDFEIPKNLISSEFPEKDQVKYFTDHLQEILEGNPEHFGFTETQGRYLTFLTSQHAEEQQQIPLFSYINQRISARLEHKHDKLRNMVEFASLTTCRRKFILEYFGSQIPQKAAEICCDVCGLQLKAYLSAGNRQEENSPLRDWRLELQDIFL</sequence>
<comment type="caution">
    <text evidence="11">The sequence shown here is derived from an EMBL/GenBank/DDBJ whole genome shotgun (WGS) entry which is preliminary data.</text>
</comment>
<evidence type="ECO:0000256" key="4">
    <source>
        <dbReference type="ARBA" id="ARBA00022840"/>
    </source>
</evidence>
<dbReference type="PROSITE" id="PS00690">
    <property type="entry name" value="DEAH_ATP_HELICASE"/>
    <property type="match status" value="1"/>
</dbReference>
<dbReference type="NCBIfam" id="TIGR00614">
    <property type="entry name" value="recQ_fam"/>
    <property type="match status" value="1"/>
</dbReference>
<dbReference type="InterPro" id="IPR032284">
    <property type="entry name" value="RecQ_Zn-bd"/>
</dbReference>
<feature type="domain" description="Helicase ATP-binding" evidence="9">
    <location>
        <begin position="24"/>
        <end position="191"/>
    </location>
</feature>
<evidence type="ECO:0000259" key="10">
    <source>
        <dbReference type="PROSITE" id="PS51194"/>
    </source>
</evidence>
<dbReference type="GO" id="GO:0006310">
    <property type="term" value="P:DNA recombination"/>
    <property type="evidence" value="ECO:0007669"/>
    <property type="project" value="InterPro"/>
</dbReference>
<name>A0A7X2IWR8_9BACI</name>
<dbReference type="RefSeq" id="WP_154306152.1">
    <property type="nucleotide sequence ID" value="NZ_WKKI01000002.1"/>
</dbReference>
<dbReference type="InterPro" id="IPR002464">
    <property type="entry name" value="DNA/RNA_helicase_DEAH_CS"/>
</dbReference>
<keyword evidence="1" id="KW-0547">Nucleotide-binding</keyword>
<dbReference type="SUPFAM" id="SSF52540">
    <property type="entry name" value="P-loop containing nucleoside triphosphate hydrolases"/>
    <property type="match status" value="1"/>
</dbReference>
<keyword evidence="3 11" id="KW-0347">Helicase</keyword>
<evidence type="ECO:0000259" key="9">
    <source>
        <dbReference type="PROSITE" id="PS51192"/>
    </source>
</evidence>
<evidence type="ECO:0000256" key="6">
    <source>
        <dbReference type="ARBA" id="ARBA00044535"/>
    </source>
</evidence>
<evidence type="ECO:0000256" key="5">
    <source>
        <dbReference type="ARBA" id="ARBA00023125"/>
    </source>
</evidence>
<dbReference type="GO" id="GO:0003677">
    <property type="term" value="F:DNA binding"/>
    <property type="evidence" value="ECO:0007669"/>
    <property type="project" value="UniProtKB-KW"/>
</dbReference>
<accession>A0A7X2IWR8</accession>
<gene>
    <name evidence="11" type="ORF">GJU40_02475</name>
</gene>
<dbReference type="InterPro" id="IPR011545">
    <property type="entry name" value="DEAD/DEAH_box_helicase_dom"/>
</dbReference>
<dbReference type="GO" id="GO:0005524">
    <property type="term" value="F:ATP binding"/>
    <property type="evidence" value="ECO:0007669"/>
    <property type="project" value="UniProtKB-KW"/>
</dbReference>
<dbReference type="EMBL" id="WKKI01000002">
    <property type="protein sequence ID" value="MRX71034.1"/>
    <property type="molecule type" value="Genomic_DNA"/>
</dbReference>
<evidence type="ECO:0000256" key="3">
    <source>
        <dbReference type="ARBA" id="ARBA00022806"/>
    </source>
</evidence>
<dbReference type="CDD" id="cd17920">
    <property type="entry name" value="DEXHc_RecQ"/>
    <property type="match status" value="1"/>
</dbReference>
<dbReference type="InterPro" id="IPR001650">
    <property type="entry name" value="Helicase_C-like"/>
</dbReference>
<protein>
    <recommendedName>
        <fullName evidence="6">ATP-dependent DNA helicase RecQ</fullName>
    </recommendedName>
    <alternativeName>
        <fullName evidence="7">DNA 3'-5' helicase RecQ</fullName>
    </alternativeName>
</protein>
<dbReference type="GO" id="GO:0043138">
    <property type="term" value="F:3'-5' DNA helicase activity"/>
    <property type="evidence" value="ECO:0007669"/>
    <property type="project" value="TreeGrafter"/>
</dbReference>
<dbReference type="PROSITE" id="PS51194">
    <property type="entry name" value="HELICASE_CTER"/>
    <property type="match status" value="1"/>
</dbReference>
<dbReference type="InterPro" id="IPR014001">
    <property type="entry name" value="Helicase_ATP-bd"/>
</dbReference>
<dbReference type="SMART" id="SM00487">
    <property type="entry name" value="DEXDc"/>
    <property type="match status" value="1"/>
</dbReference>
<dbReference type="CDD" id="cd18794">
    <property type="entry name" value="SF2_C_RecQ"/>
    <property type="match status" value="1"/>
</dbReference>
<dbReference type="InterPro" id="IPR004589">
    <property type="entry name" value="DNA_helicase_ATP-dep_RecQ"/>
</dbReference>
<evidence type="ECO:0000313" key="12">
    <source>
        <dbReference type="Proteomes" id="UP000448867"/>
    </source>
</evidence>
<dbReference type="PROSITE" id="PS51192">
    <property type="entry name" value="HELICASE_ATP_BIND_1"/>
    <property type="match status" value="1"/>
</dbReference>
<dbReference type="GO" id="GO:0043590">
    <property type="term" value="C:bacterial nucleoid"/>
    <property type="evidence" value="ECO:0007669"/>
    <property type="project" value="TreeGrafter"/>
</dbReference>
<dbReference type="Pfam" id="PF00271">
    <property type="entry name" value="Helicase_C"/>
    <property type="match status" value="1"/>
</dbReference>
<dbReference type="PROSITE" id="PS50206">
    <property type="entry name" value="RHODANESE_3"/>
    <property type="match status" value="1"/>
</dbReference>
<dbReference type="GO" id="GO:0016787">
    <property type="term" value="F:hydrolase activity"/>
    <property type="evidence" value="ECO:0007669"/>
    <property type="project" value="UniProtKB-KW"/>
</dbReference>
<evidence type="ECO:0000256" key="1">
    <source>
        <dbReference type="ARBA" id="ARBA00022741"/>
    </source>
</evidence>
<dbReference type="InterPro" id="IPR001763">
    <property type="entry name" value="Rhodanese-like_dom"/>
</dbReference>
<keyword evidence="5" id="KW-0238">DNA-binding</keyword>
<dbReference type="GO" id="GO:0006281">
    <property type="term" value="P:DNA repair"/>
    <property type="evidence" value="ECO:0007669"/>
    <property type="project" value="TreeGrafter"/>
</dbReference>
<dbReference type="SMART" id="SM00490">
    <property type="entry name" value="HELICc"/>
    <property type="match status" value="1"/>
</dbReference>
<dbReference type="Pfam" id="PF00270">
    <property type="entry name" value="DEAD"/>
    <property type="match status" value="1"/>
</dbReference>
<evidence type="ECO:0000256" key="7">
    <source>
        <dbReference type="ARBA" id="ARBA00044550"/>
    </source>
</evidence>
<feature type="domain" description="Rhodanese" evidence="8">
    <location>
        <begin position="210"/>
        <end position="262"/>
    </location>
</feature>
<dbReference type="AlphaFoldDB" id="A0A7X2IWR8"/>
<proteinExistence type="predicted"/>
<dbReference type="PANTHER" id="PTHR13710:SF84">
    <property type="entry name" value="ATP-DEPENDENT DNA HELICASE RECS-RELATED"/>
    <property type="match status" value="1"/>
</dbReference>
<evidence type="ECO:0000259" key="8">
    <source>
        <dbReference type="PROSITE" id="PS50206"/>
    </source>
</evidence>
<keyword evidence="12" id="KW-1185">Reference proteome</keyword>
<dbReference type="InterPro" id="IPR027417">
    <property type="entry name" value="P-loop_NTPase"/>
</dbReference>
<keyword evidence="4" id="KW-0067">ATP-binding</keyword>